<proteinExistence type="predicted"/>
<dbReference type="AlphaFoldDB" id="W9Z5S3"/>
<reference evidence="1" key="1">
    <citation type="submission" date="2012-04" db="EMBL/GenBank/DDBJ databases">
        <title>The Genome Sequence of Fusarium oxysporum melonis.</title>
        <authorList>
            <consortium name="The Broad Institute Genome Sequencing Platform"/>
            <person name="Ma L.-J."/>
            <person name="Gale L.R."/>
            <person name="Schwartz D.C."/>
            <person name="Zhou S."/>
            <person name="Corby-Kistler H."/>
            <person name="Young S.K."/>
            <person name="Zeng Q."/>
            <person name="Gargeya S."/>
            <person name="Fitzgerald M."/>
            <person name="Haas B."/>
            <person name="Abouelleil A."/>
            <person name="Alvarado L."/>
            <person name="Arachchi H.M."/>
            <person name="Berlin A."/>
            <person name="Brown A."/>
            <person name="Chapman S.B."/>
            <person name="Chen Z."/>
            <person name="Dunbar C."/>
            <person name="Freedman E."/>
            <person name="Gearin G."/>
            <person name="Goldberg J."/>
            <person name="Griggs A."/>
            <person name="Gujja S."/>
            <person name="Heiman D."/>
            <person name="Howarth C."/>
            <person name="Larson L."/>
            <person name="Lui A."/>
            <person name="MacDonald P.J.P."/>
            <person name="Montmayeur A."/>
            <person name="Murphy C."/>
            <person name="Neiman D."/>
            <person name="Pearson M."/>
            <person name="Priest M."/>
            <person name="Roberts A."/>
            <person name="Saif S."/>
            <person name="Shea T."/>
            <person name="Shenoy N."/>
            <person name="Sisk P."/>
            <person name="Stolte C."/>
            <person name="Sykes S."/>
            <person name="Wortman J."/>
            <person name="Nusbaum C."/>
            <person name="Birren B."/>
        </authorList>
    </citation>
    <scope>NUCLEOTIDE SEQUENCE</scope>
    <source>
        <strain evidence="1">26406</strain>
    </source>
</reference>
<dbReference type="HOGENOM" id="CLU_2622124_0_0_1"/>
<protein>
    <submittedName>
        <fullName evidence="1">Uncharacterized protein</fullName>
    </submittedName>
</protein>
<reference evidence="1" key="2">
    <citation type="submission" date="2014-02" db="EMBL/GenBank/DDBJ databases">
        <title>Annotation of the Genome Sequence of Fusarium oxysporum f. sp. melonis 26406.</title>
        <authorList>
            <consortium name="The Broad Institute Genomics Platform"/>
            <person name="Ma L.-J."/>
            <person name="Corby-Kistler H."/>
            <person name="Broz K."/>
            <person name="Gale L.R."/>
            <person name="Jonkers W."/>
            <person name="O'Donnell K."/>
            <person name="Ploetz R."/>
            <person name="Steinberg C."/>
            <person name="Schwartz D.C."/>
            <person name="VanEtten H."/>
            <person name="Zhou S."/>
            <person name="Young S.K."/>
            <person name="Zeng Q."/>
            <person name="Gargeya S."/>
            <person name="Fitzgerald M."/>
            <person name="Abouelleil A."/>
            <person name="Alvarado L."/>
            <person name="Chapman S.B."/>
            <person name="Gainer-Dewar J."/>
            <person name="Goldberg J."/>
            <person name="Griggs A."/>
            <person name="Gujja S."/>
            <person name="Hansen M."/>
            <person name="Howarth C."/>
            <person name="Imamovic A."/>
            <person name="Ireland A."/>
            <person name="Larimer J."/>
            <person name="McCowan C."/>
            <person name="Murphy C."/>
            <person name="Pearson M."/>
            <person name="Poon T.W."/>
            <person name="Priest M."/>
            <person name="Roberts A."/>
            <person name="Saif S."/>
            <person name="Shea T."/>
            <person name="Sykes S."/>
            <person name="Wortman J."/>
            <person name="Nusbaum C."/>
            <person name="Birren B."/>
        </authorList>
    </citation>
    <scope>NUCLEOTIDE SEQUENCE</scope>
    <source>
        <strain evidence="1">26406</strain>
    </source>
</reference>
<gene>
    <name evidence="1" type="ORF">FOMG_19281</name>
</gene>
<evidence type="ECO:0000313" key="1">
    <source>
        <dbReference type="EMBL" id="EXK23972.1"/>
    </source>
</evidence>
<name>W9Z5S3_FUSOX</name>
<dbReference type="Proteomes" id="UP000030703">
    <property type="component" value="Unassembled WGS sequence"/>
</dbReference>
<organism evidence="1">
    <name type="scientific">Fusarium oxysporum f. sp. melonis 26406</name>
    <dbReference type="NCBI Taxonomy" id="1089452"/>
    <lineage>
        <taxon>Eukaryota</taxon>
        <taxon>Fungi</taxon>
        <taxon>Dikarya</taxon>
        <taxon>Ascomycota</taxon>
        <taxon>Pezizomycotina</taxon>
        <taxon>Sordariomycetes</taxon>
        <taxon>Hypocreomycetidae</taxon>
        <taxon>Hypocreales</taxon>
        <taxon>Nectriaceae</taxon>
        <taxon>Fusarium</taxon>
        <taxon>Fusarium oxysporum species complex</taxon>
    </lineage>
</organism>
<accession>W9Z5S3</accession>
<dbReference type="EMBL" id="KI980470">
    <property type="protein sequence ID" value="EXK23972.1"/>
    <property type="molecule type" value="Genomic_DNA"/>
</dbReference>
<dbReference type="VEuPathDB" id="FungiDB:FOMG_19281"/>
<sequence length="78" mass="8411">MSGSGPSPYRRRSSSLLVSMNLSPSSFLHITRHSCAVSSMIIGIYRGGAHVFSLRCKVHCSSRGNRGLNGQCNVSKEV</sequence>